<dbReference type="CDD" id="cd00085">
    <property type="entry name" value="HNHc"/>
    <property type="match status" value="1"/>
</dbReference>
<dbReference type="GO" id="GO:0008270">
    <property type="term" value="F:zinc ion binding"/>
    <property type="evidence" value="ECO:0007669"/>
    <property type="project" value="InterPro"/>
</dbReference>
<keyword evidence="4" id="KW-0255">Endonuclease</keyword>
<organism evidence="4">
    <name type="scientific">Myoviridae sp. ctGBP5</name>
    <dbReference type="NCBI Taxonomy" id="2825071"/>
    <lineage>
        <taxon>Viruses</taxon>
        <taxon>Duplodnaviria</taxon>
        <taxon>Heunggongvirae</taxon>
        <taxon>Uroviricota</taxon>
        <taxon>Caudoviricetes</taxon>
    </lineage>
</organism>
<dbReference type="InterPro" id="IPR003615">
    <property type="entry name" value="HNH_nuc"/>
</dbReference>
<dbReference type="PANTHER" id="PTHR41286:SF1">
    <property type="entry name" value="HNH NUCLEASE YAJD-RELATED"/>
    <property type="match status" value="1"/>
</dbReference>
<dbReference type="PANTHER" id="PTHR41286">
    <property type="entry name" value="HNH NUCLEASE YAJD-RELATED"/>
    <property type="match status" value="1"/>
</dbReference>
<dbReference type="GO" id="GO:0004519">
    <property type="term" value="F:endonuclease activity"/>
    <property type="evidence" value="ECO:0007669"/>
    <property type="project" value="UniProtKB-KW"/>
</dbReference>
<reference evidence="4" key="1">
    <citation type="journal article" date="2021" name="Proc. Natl. Acad. Sci. U.S.A.">
        <title>A Catalog of Tens of Thousands of Viruses from Human Metagenomes Reveals Hidden Associations with Chronic Diseases.</title>
        <authorList>
            <person name="Tisza M.J."/>
            <person name="Buck C.B."/>
        </authorList>
    </citation>
    <scope>NUCLEOTIDE SEQUENCE</scope>
    <source>
        <strain evidence="4">CtGBP5</strain>
    </source>
</reference>
<dbReference type="GO" id="GO:0003676">
    <property type="term" value="F:nucleic acid binding"/>
    <property type="evidence" value="ECO:0007669"/>
    <property type="project" value="InterPro"/>
</dbReference>
<protein>
    <submittedName>
        <fullName evidence="4">HNH endonuclease</fullName>
    </submittedName>
</protein>
<proteinExistence type="predicted"/>
<dbReference type="Pfam" id="PF01844">
    <property type="entry name" value="HNH"/>
    <property type="match status" value="1"/>
</dbReference>
<accession>A0A8S5PCV8</accession>
<name>A0A8S5PCV8_9CAUD</name>
<evidence type="ECO:0000259" key="3">
    <source>
        <dbReference type="SMART" id="SM00507"/>
    </source>
</evidence>
<evidence type="ECO:0000256" key="1">
    <source>
        <dbReference type="ARBA" id="ARBA00022722"/>
    </source>
</evidence>
<keyword evidence="1" id="KW-0540">Nuclease</keyword>
<feature type="domain" description="HNH nuclease" evidence="3">
    <location>
        <begin position="59"/>
        <end position="113"/>
    </location>
</feature>
<evidence type="ECO:0000313" key="4">
    <source>
        <dbReference type="EMBL" id="DAE04052.1"/>
    </source>
</evidence>
<keyword evidence="2" id="KW-0378">Hydrolase</keyword>
<sequence length="122" mass="14142">MTMPPRAKRPCRHKGCAAITNDASGYCEQHMQQHAGDGWRNYQAGKSRQDRGYGRSWEIIRARILQRDQYLCQNHRRQKIAKKATSVDHIIPKAHGGTDDDSNLESLCWECHRAKTARERIR</sequence>
<dbReference type="Gene3D" id="1.10.30.50">
    <property type="match status" value="1"/>
</dbReference>
<evidence type="ECO:0000256" key="2">
    <source>
        <dbReference type="ARBA" id="ARBA00022801"/>
    </source>
</evidence>
<dbReference type="EMBL" id="BK015383">
    <property type="protein sequence ID" value="DAE04052.1"/>
    <property type="molecule type" value="Genomic_DNA"/>
</dbReference>
<dbReference type="InterPro" id="IPR002711">
    <property type="entry name" value="HNH"/>
</dbReference>
<dbReference type="SMART" id="SM00507">
    <property type="entry name" value="HNHc"/>
    <property type="match status" value="1"/>
</dbReference>
<dbReference type="GO" id="GO:0016787">
    <property type="term" value="F:hydrolase activity"/>
    <property type="evidence" value="ECO:0007669"/>
    <property type="project" value="UniProtKB-KW"/>
</dbReference>